<evidence type="ECO:0000256" key="5">
    <source>
        <dbReference type="ARBA" id="ARBA00022842"/>
    </source>
</evidence>
<dbReference type="Pfam" id="PF02880">
    <property type="entry name" value="PGM_PMM_III"/>
    <property type="match status" value="1"/>
</dbReference>
<dbReference type="InterPro" id="IPR005845">
    <property type="entry name" value="A-D-PHexomutase_a/b/a-II"/>
</dbReference>
<dbReference type="Pfam" id="PF02878">
    <property type="entry name" value="PGM_PMM_I"/>
    <property type="match status" value="1"/>
</dbReference>
<dbReference type="SUPFAM" id="SSF55957">
    <property type="entry name" value="Phosphoglucomutase, C-terminal domain"/>
    <property type="match status" value="1"/>
</dbReference>
<comment type="caution">
    <text evidence="12">The sequence shown here is derived from an EMBL/GenBank/DDBJ whole genome shotgun (WGS) entry which is preliminary data.</text>
</comment>
<evidence type="ECO:0000259" key="8">
    <source>
        <dbReference type="Pfam" id="PF00408"/>
    </source>
</evidence>
<feature type="domain" description="Alpha-D-phosphohexomutase alpha/beta/alpha" evidence="10">
    <location>
        <begin position="212"/>
        <end position="310"/>
    </location>
</feature>
<dbReference type="PANTHER" id="PTHR45745">
    <property type="entry name" value="PHOSPHOMANNOMUTASE 45A"/>
    <property type="match status" value="1"/>
</dbReference>
<proteinExistence type="inferred from homology"/>
<evidence type="ECO:0000259" key="9">
    <source>
        <dbReference type="Pfam" id="PF02878"/>
    </source>
</evidence>
<feature type="domain" description="Alpha-D-phosphohexomutase alpha/beta/alpha" evidence="11">
    <location>
        <begin position="322"/>
        <end position="427"/>
    </location>
</feature>
<keyword evidence="13" id="KW-1185">Reference proteome</keyword>
<comment type="similarity">
    <text evidence="2 7">Belongs to the phosphohexose mutase family.</text>
</comment>
<dbReference type="Gene3D" id="3.40.120.10">
    <property type="entry name" value="Alpha-D-Glucose-1,6-Bisphosphate, subunit A, domain 3"/>
    <property type="match status" value="3"/>
</dbReference>
<protein>
    <submittedName>
        <fullName evidence="12">Phospho-sugar mutase</fullName>
        <ecNumber evidence="12">5.4.2.-</ecNumber>
    </submittedName>
</protein>
<feature type="domain" description="Alpha-D-phosphohexomutase alpha/beta/alpha" evidence="9">
    <location>
        <begin position="56"/>
        <end position="189"/>
    </location>
</feature>
<organism evidence="12 13">
    <name type="scientific">Nocardioides abyssi</name>
    <dbReference type="NCBI Taxonomy" id="3058370"/>
    <lineage>
        <taxon>Bacteria</taxon>
        <taxon>Bacillati</taxon>
        <taxon>Actinomycetota</taxon>
        <taxon>Actinomycetes</taxon>
        <taxon>Propionibacteriales</taxon>
        <taxon>Nocardioidaceae</taxon>
        <taxon>Nocardioides</taxon>
    </lineage>
</organism>
<dbReference type="InterPro" id="IPR005843">
    <property type="entry name" value="A-D-PHexomutase_C"/>
</dbReference>
<dbReference type="CDD" id="cd05799">
    <property type="entry name" value="PGM2"/>
    <property type="match status" value="1"/>
</dbReference>
<evidence type="ECO:0000313" key="12">
    <source>
        <dbReference type="EMBL" id="MDN4162345.1"/>
    </source>
</evidence>
<reference evidence="12" key="1">
    <citation type="submission" date="2023-06" db="EMBL/GenBank/DDBJ databases">
        <title>Draft genome sequence of Nocardioides sp. SOB72.</title>
        <authorList>
            <person name="Zhang G."/>
        </authorList>
    </citation>
    <scope>NUCLEOTIDE SEQUENCE</scope>
    <source>
        <strain evidence="12">SOB72</strain>
    </source>
</reference>
<dbReference type="PROSITE" id="PS00710">
    <property type="entry name" value="PGM_PMM"/>
    <property type="match status" value="1"/>
</dbReference>
<gene>
    <name evidence="12" type="ORF">QWY29_13345</name>
</gene>
<dbReference type="Gene3D" id="3.30.310.50">
    <property type="entry name" value="Alpha-D-phosphohexomutase, C-terminal domain"/>
    <property type="match status" value="1"/>
</dbReference>
<dbReference type="GO" id="GO:0016853">
    <property type="term" value="F:isomerase activity"/>
    <property type="evidence" value="ECO:0007669"/>
    <property type="project" value="UniProtKB-KW"/>
</dbReference>
<evidence type="ECO:0000259" key="11">
    <source>
        <dbReference type="Pfam" id="PF02880"/>
    </source>
</evidence>
<dbReference type="PRINTS" id="PR00509">
    <property type="entry name" value="PGMPMM"/>
</dbReference>
<dbReference type="InterPro" id="IPR005844">
    <property type="entry name" value="A-D-PHexomutase_a/b/a-I"/>
</dbReference>
<dbReference type="InterPro" id="IPR005841">
    <property type="entry name" value="Alpha-D-phosphohexomutase_SF"/>
</dbReference>
<name>A0ABT8EVY5_9ACTN</name>
<evidence type="ECO:0000256" key="6">
    <source>
        <dbReference type="ARBA" id="ARBA00023235"/>
    </source>
</evidence>
<keyword evidence="6 12" id="KW-0413">Isomerase</keyword>
<dbReference type="EC" id="5.4.2.-" evidence="12"/>
<dbReference type="SUPFAM" id="SSF53738">
    <property type="entry name" value="Phosphoglucomutase, first 3 domains"/>
    <property type="match status" value="3"/>
</dbReference>
<dbReference type="InterPro" id="IPR016066">
    <property type="entry name" value="A-D-PHexomutase_CS"/>
</dbReference>
<evidence type="ECO:0000256" key="3">
    <source>
        <dbReference type="ARBA" id="ARBA00022553"/>
    </source>
</evidence>
<sequence>MTNTDVPALLDAARAWIAEDPDPRTREELEQVVARVEAGDDGATADLADRFDGTLEFGTAGLRGAIGAGPNRMNRTVVTRAAAGLVAYLKDSGATGPVVIGYDARHDSDVYARDTAEVVTGAGLVAHVLPRPLPTPLLAYAIRELGCSAGVMVTASHNPPEDNGYKVYLGDGSQIVPPADEEIAARIAAVGALADVPRGTVGAVLDEGIVDRYLDTVAGLAPDGARDLDIVYTPLHGVGGTAVAQVLESAGFSEPRVVAEQEQPDPDFPTVAFPNPEEPGAMDLAMALAAQHGADLVVANDPDADRCAAAVPGPHGWRMLRGDEVGALLAHALLTAGKQGTYATSIVSSSLLGKMAAAHGQPYAETLTGFKWIGRVEGLAFGYEEALGYCVDPEHVKDKDGVSALLLLCELAARAKAEGRGLTDLLDDIALEHGLHATDQLSVRVTDLGEIAAAMERLRSTPPTELGGLAVERVDDLATGSADLPPTEGLRYSLAGGARVVVRPSGTEPKLKCYLEVVVPVDPEDGVDAARIHAVGRLDALRSGIKAAAGI</sequence>
<dbReference type="InterPro" id="IPR016055">
    <property type="entry name" value="A-D-PHexomutase_a/b/a-I/II/III"/>
</dbReference>
<evidence type="ECO:0000256" key="2">
    <source>
        <dbReference type="ARBA" id="ARBA00010231"/>
    </source>
</evidence>
<keyword evidence="4 7" id="KW-0479">Metal-binding</keyword>
<evidence type="ECO:0000313" key="13">
    <source>
        <dbReference type="Proteomes" id="UP001168537"/>
    </source>
</evidence>
<keyword evidence="5 7" id="KW-0460">Magnesium</keyword>
<dbReference type="InterPro" id="IPR036900">
    <property type="entry name" value="A-D-PHexomutase_C_sf"/>
</dbReference>
<dbReference type="Pfam" id="PF00408">
    <property type="entry name" value="PGM_PMM_IV"/>
    <property type="match status" value="1"/>
</dbReference>
<dbReference type="RefSeq" id="WP_300961512.1">
    <property type="nucleotide sequence ID" value="NZ_JAUHJR010000005.1"/>
</dbReference>
<keyword evidence="3" id="KW-0597">Phosphoprotein</keyword>
<dbReference type="Pfam" id="PF02879">
    <property type="entry name" value="PGM_PMM_II"/>
    <property type="match status" value="1"/>
</dbReference>
<evidence type="ECO:0000259" key="10">
    <source>
        <dbReference type="Pfam" id="PF02879"/>
    </source>
</evidence>
<evidence type="ECO:0000256" key="4">
    <source>
        <dbReference type="ARBA" id="ARBA00022723"/>
    </source>
</evidence>
<evidence type="ECO:0000256" key="7">
    <source>
        <dbReference type="RuleBase" id="RU004326"/>
    </source>
</evidence>
<dbReference type="PANTHER" id="PTHR45745:SF1">
    <property type="entry name" value="PHOSPHOGLUCOMUTASE 2B-RELATED"/>
    <property type="match status" value="1"/>
</dbReference>
<dbReference type="Proteomes" id="UP001168537">
    <property type="component" value="Unassembled WGS sequence"/>
</dbReference>
<dbReference type="InterPro" id="IPR005846">
    <property type="entry name" value="A-D-PHexomutase_a/b/a-III"/>
</dbReference>
<comment type="cofactor">
    <cofactor evidence="1">
        <name>Mg(2+)</name>
        <dbReference type="ChEBI" id="CHEBI:18420"/>
    </cofactor>
</comment>
<feature type="domain" description="Alpha-D-phosphohexomutase C-terminal" evidence="8">
    <location>
        <begin position="443"/>
        <end position="517"/>
    </location>
</feature>
<dbReference type="EMBL" id="JAUHJR010000005">
    <property type="protein sequence ID" value="MDN4162345.1"/>
    <property type="molecule type" value="Genomic_DNA"/>
</dbReference>
<accession>A0ABT8EVY5</accession>
<evidence type="ECO:0000256" key="1">
    <source>
        <dbReference type="ARBA" id="ARBA00001946"/>
    </source>
</evidence>